<feature type="compositionally biased region" description="Basic and acidic residues" evidence="1">
    <location>
        <begin position="216"/>
        <end position="225"/>
    </location>
</feature>
<comment type="caution">
    <text evidence="3">The sequence shown here is derived from an EMBL/GenBank/DDBJ whole genome shotgun (WGS) entry which is preliminary data.</text>
</comment>
<dbReference type="GO" id="GO:0005737">
    <property type="term" value="C:cytoplasm"/>
    <property type="evidence" value="ECO:0007669"/>
    <property type="project" value="TreeGrafter"/>
</dbReference>
<feature type="region of interest" description="Disordered" evidence="1">
    <location>
        <begin position="890"/>
        <end position="944"/>
    </location>
</feature>
<feature type="domain" description="Winged helix Storkhead-box1" evidence="2">
    <location>
        <begin position="138"/>
        <end position="216"/>
    </location>
</feature>
<organism evidence="3 4">
    <name type="scientific">Cryptotermes secundus</name>
    <dbReference type="NCBI Taxonomy" id="105785"/>
    <lineage>
        <taxon>Eukaryota</taxon>
        <taxon>Metazoa</taxon>
        <taxon>Ecdysozoa</taxon>
        <taxon>Arthropoda</taxon>
        <taxon>Hexapoda</taxon>
        <taxon>Insecta</taxon>
        <taxon>Pterygota</taxon>
        <taxon>Neoptera</taxon>
        <taxon>Polyneoptera</taxon>
        <taxon>Dictyoptera</taxon>
        <taxon>Blattodea</taxon>
        <taxon>Blattoidea</taxon>
        <taxon>Termitoidae</taxon>
        <taxon>Kalotermitidae</taxon>
        <taxon>Cryptotermitinae</taxon>
        <taxon>Cryptotermes</taxon>
    </lineage>
</organism>
<sequence length="1114" mass="119835">MSGRSPGVRGGPGPPAGGARCLFILQRCLAIQLQKVALLSEQRKPSRDHEGPEYWMYDSGYLLFQGFLEANLKCFWNASLLEAMRLLEFQGYVAPGVLLVTASACALEVVRGAWARNVLKPPNNYVIAVVGDVEDCLVQPLPQGQFTPLPEALCWVILDLTSSGQAAVLERIRSALQVAFPDIQRPSQEIVYDALAKLTTERKVYQTSQGYFVVTPEKRRRDSSSHQRRHSRTVASDDSRPMLMSTEEALAYVHGEMQTIRDGAVTHQAVQTNLADVICGGNPNDKIMYARSTKRSSSFPVSGRLERRHSLRLFGSSKRLSSSLTRCGSMRHISNKHLLGCDSSSSTEYPSTDCSNGKKLSLLSRLFRRSGRKQRGSSAPPAALATFSAQFPPAEWFNQRVVHLHSVGTQTVSSMASQHSAHDSRRPSQGSIPLWTDEDGTSSRAATLPRRHRRHASGDSATCSIVTNATPVSNHTSNITPHSSRRQRSPSSQSSTLPRRSTSSNSKSDPLSRTASRSSVLPQSLGQNPSPCKTSATTISSNEKPNHQSGPSKVPSQISVITPGSTPSRSSLSVHQNSNISPIQSSTISKATPTSSPNRSLSGGPSSSSSLNKSLPGTCGSNKSPSNNVATPTVKSNNSSRNLGSYSLIKNSAAGNSLDTKGDNQVSPQKNTSSSSSPVGNKSSITLQVSTTNRTSPPSSSGYSSQCQSSNGRASVLSSASSAVVPPFQDLTSRRNVTVMAGSPNDHTTTTTATINSGPNTKIYVQQQNSPIRSVITFENGIKHNTNSLPNKDILILNGFSSHADGKSSSKENVSMNIGKCKGKSDHAQSKPERPKSLYSPREKIKRGGERHHESAGNRLERRKCPSLEALAAAADISSLEAATKNKHTNSLNSNNIINENIHKRPSSSSSSSLTTNGGNLVSTHHPNSHPPSTQPTCSNPTMNNTRILRSLSASPALPVRSKENLSYKNVLRNSPSTPPDTITPLNLHLEGIKNKFCSNPSSPTKSFDNFGGSYGNLYIEGMGDTDKFLSSNAQELQARDKGSEERSYECSSTDLCPYSSLSDLTVHFKSIAAQKILKGVSINSIDTLVEVNMAAAEKQNNCDVTIHTDFGMV</sequence>
<feature type="compositionally biased region" description="Polar residues" evidence="1">
    <location>
        <begin position="914"/>
        <end position="928"/>
    </location>
</feature>
<feature type="compositionally biased region" description="Polar residues" evidence="1">
    <location>
        <begin position="459"/>
        <end position="482"/>
    </location>
</feature>
<feature type="compositionally biased region" description="Polar residues" evidence="1">
    <location>
        <begin position="935"/>
        <end position="944"/>
    </location>
</feature>
<proteinExistence type="predicted"/>
<dbReference type="Pfam" id="PF10264">
    <property type="entry name" value="WHD_Storkhead"/>
    <property type="match status" value="1"/>
</dbReference>
<dbReference type="AlphaFoldDB" id="A0A2J7PPL9"/>
<dbReference type="InterPro" id="IPR019391">
    <property type="entry name" value="Storkhead-box_WHD"/>
</dbReference>
<feature type="region of interest" description="Disordered" evidence="1">
    <location>
        <begin position="215"/>
        <end position="240"/>
    </location>
</feature>
<evidence type="ECO:0000256" key="1">
    <source>
        <dbReference type="SAM" id="MobiDB-lite"/>
    </source>
</evidence>
<accession>A0A2J7PPL9</accession>
<dbReference type="GO" id="GO:0006357">
    <property type="term" value="P:regulation of transcription by RNA polymerase II"/>
    <property type="evidence" value="ECO:0007669"/>
    <property type="project" value="InterPro"/>
</dbReference>
<feature type="region of interest" description="Disordered" evidence="1">
    <location>
        <begin position="803"/>
        <end position="863"/>
    </location>
</feature>
<dbReference type="GO" id="GO:0005634">
    <property type="term" value="C:nucleus"/>
    <property type="evidence" value="ECO:0007669"/>
    <property type="project" value="TreeGrafter"/>
</dbReference>
<protein>
    <recommendedName>
        <fullName evidence="2">Winged helix Storkhead-box1 domain-containing protein</fullName>
    </recommendedName>
</protein>
<gene>
    <name evidence="3" type="ORF">B7P43_G16322</name>
</gene>
<feature type="compositionally biased region" description="Low complexity" evidence="1">
    <location>
        <begin position="673"/>
        <end position="711"/>
    </location>
</feature>
<dbReference type="STRING" id="105785.A0A2J7PPL9"/>
<dbReference type="PANTHER" id="PTHR22437">
    <property type="entry name" value="WINGED HELIX DOMAIN-CONTAINING PROTEIN"/>
    <property type="match status" value="1"/>
</dbReference>
<dbReference type="GO" id="GO:0000977">
    <property type="term" value="F:RNA polymerase II transcription regulatory region sequence-specific DNA binding"/>
    <property type="evidence" value="ECO:0007669"/>
    <property type="project" value="TreeGrafter"/>
</dbReference>
<dbReference type="InterPro" id="IPR040126">
    <property type="entry name" value="STOX1/2"/>
</dbReference>
<dbReference type="PANTHER" id="PTHR22437:SF0">
    <property type="entry name" value="FI21431P1"/>
    <property type="match status" value="1"/>
</dbReference>
<feature type="compositionally biased region" description="Basic and acidic residues" evidence="1">
    <location>
        <begin position="823"/>
        <end position="863"/>
    </location>
</feature>
<dbReference type="Proteomes" id="UP000235965">
    <property type="component" value="Unassembled WGS sequence"/>
</dbReference>
<dbReference type="FunCoup" id="A0A2J7PPL9">
    <property type="interactions" value="128"/>
</dbReference>
<feature type="compositionally biased region" description="Low complexity" evidence="1">
    <location>
        <begin position="489"/>
        <end position="506"/>
    </location>
</feature>
<keyword evidence="4" id="KW-1185">Reference proteome</keyword>
<dbReference type="OrthoDB" id="10020110at2759"/>
<dbReference type="InParanoid" id="A0A2J7PPL9"/>
<name>A0A2J7PPL9_9NEOP</name>
<reference evidence="3 4" key="1">
    <citation type="submission" date="2017-12" db="EMBL/GenBank/DDBJ databases">
        <title>Hemimetabolous genomes reveal molecular basis of termite eusociality.</title>
        <authorList>
            <person name="Harrison M.C."/>
            <person name="Jongepier E."/>
            <person name="Robertson H.M."/>
            <person name="Arning N."/>
            <person name="Bitard-Feildel T."/>
            <person name="Chao H."/>
            <person name="Childers C.P."/>
            <person name="Dinh H."/>
            <person name="Doddapaneni H."/>
            <person name="Dugan S."/>
            <person name="Gowin J."/>
            <person name="Greiner C."/>
            <person name="Han Y."/>
            <person name="Hu H."/>
            <person name="Hughes D.S.T."/>
            <person name="Huylmans A.-K."/>
            <person name="Kemena C."/>
            <person name="Kremer L.P.M."/>
            <person name="Lee S.L."/>
            <person name="Lopez-Ezquerra A."/>
            <person name="Mallet L."/>
            <person name="Monroy-Kuhn J.M."/>
            <person name="Moser A."/>
            <person name="Murali S.C."/>
            <person name="Muzny D.M."/>
            <person name="Otani S."/>
            <person name="Piulachs M.-D."/>
            <person name="Poelchau M."/>
            <person name="Qu J."/>
            <person name="Schaub F."/>
            <person name="Wada-Katsumata A."/>
            <person name="Worley K.C."/>
            <person name="Xie Q."/>
            <person name="Ylla G."/>
            <person name="Poulsen M."/>
            <person name="Gibbs R.A."/>
            <person name="Schal C."/>
            <person name="Richards S."/>
            <person name="Belles X."/>
            <person name="Korb J."/>
            <person name="Bornberg-Bauer E."/>
        </authorList>
    </citation>
    <scope>NUCLEOTIDE SEQUENCE [LARGE SCALE GENOMIC DNA]</scope>
    <source>
        <tissue evidence="3">Whole body</tissue>
    </source>
</reference>
<feature type="compositionally biased region" description="Polar residues" evidence="1">
    <location>
        <begin position="619"/>
        <end position="672"/>
    </location>
</feature>
<evidence type="ECO:0000259" key="2">
    <source>
        <dbReference type="Pfam" id="PF10264"/>
    </source>
</evidence>
<dbReference type="EMBL" id="NEVH01022660">
    <property type="protein sequence ID" value="PNF18275.1"/>
    <property type="molecule type" value="Genomic_DNA"/>
</dbReference>
<feature type="compositionally biased region" description="Polar residues" evidence="1">
    <location>
        <begin position="507"/>
        <end position="594"/>
    </location>
</feature>
<feature type="compositionally biased region" description="Low complexity" evidence="1">
    <location>
        <begin position="595"/>
        <end position="617"/>
    </location>
</feature>
<evidence type="ECO:0000313" key="4">
    <source>
        <dbReference type="Proteomes" id="UP000235965"/>
    </source>
</evidence>
<evidence type="ECO:0000313" key="3">
    <source>
        <dbReference type="EMBL" id="PNF18275.1"/>
    </source>
</evidence>
<feature type="compositionally biased region" description="Low complexity" evidence="1">
    <location>
        <begin position="890"/>
        <end position="900"/>
    </location>
</feature>
<feature type="region of interest" description="Disordered" evidence="1">
    <location>
        <begin position="413"/>
        <end position="711"/>
    </location>
</feature>